<organism evidence="1">
    <name type="scientific">marine sediment metagenome</name>
    <dbReference type="NCBI Taxonomy" id="412755"/>
    <lineage>
        <taxon>unclassified sequences</taxon>
        <taxon>metagenomes</taxon>
        <taxon>ecological metagenomes</taxon>
    </lineage>
</organism>
<accession>X1JCS1</accession>
<sequence length="32" mass="3691">LLGKFENLGFQIPQIVFRGQFRLDQTGRSLVL</sequence>
<comment type="caution">
    <text evidence="1">The sequence shown here is derived from an EMBL/GenBank/DDBJ whole genome shotgun (WGS) entry which is preliminary data.</text>
</comment>
<reference evidence="1" key="1">
    <citation type="journal article" date="2014" name="Front. Microbiol.">
        <title>High frequency of phylogenetically diverse reductive dehalogenase-homologous genes in deep subseafloor sedimentary metagenomes.</title>
        <authorList>
            <person name="Kawai M."/>
            <person name="Futagami T."/>
            <person name="Toyoda A."/>
            <person name="Takaki Y."/>
            <person name="Nishi S."/>
            <person name="Hori S."/>
            <person name="Arai W."/>
            <person name="Tsubouchi T."/>
            <person name="Morono Y."/>
            <person name="Uchiyama I."/>
            <person name="Ito T."/>
            <person name="Fujiyama A."/>
            <person name="Inagaki F."/>
            <person name="Takami H."/>
        </authorList>
    </citation>
    <scope>NUCLEOTIDE SEQUENCE</scope>
    <source>
        <strain evidence="1">Expedition CK06-06</strain>
    </source>
</reference>
<proteinExistence type="predicted"/>
<feature type="non-terminal residue" evidence="1">
    <location>
        <position position="1"/>
    </location>
</feature>
<protein>
    <submittedName>
        <fullName evidence="1">Uncharacterized protein</fullName>
    </submittedName>
</protein>
<evidence type="ECO:0000313" key="1">
    <source>
        <dbReference type="EMBL" id="GAH92486.1"/>
    </source>
</evidence>
<gene>
    <name evidence="1" type="ORF">S06H3_03492</name>
</gene>
<name>X1JCS1_9ZZZZ</name>
<dbReference type="EMBL" id="BARV01001141">
    <property type="protein sequence ID" value="GAH92486.1"/>
    <property type="molecule type" value="Genomic_DNA"/>
</dbReference>
<dbReference type="AlphaFoldDB" id="X1JCS1"/>